<dbReference type="SMART" id="SM00735">
    <property type="entry name" value="ZM"/>
    <property type="match status" value="1"/>
</dbReference>
<reference evidence="3 4" key="2">
    <citation type="submission" date="2019-01" db="EMBL/GenBank/DDBJ databases">
        <title>The decoding of complex shrimp genome reveals the adaptation for benthos swimmer, frequently molting mechanism and breeding impact on genome.</title>
        <authorList>
            <person name="Sun Y."/>
            <person name="Gao Y."/>
            <person name="Yu Y."/>
        </authorList>
    </citation>
    <scope>NUCLEOTIDE SEQUENCE [LARGE SCALE GENOMIC DNA]</scope>
    <source>
        <tissue evidence="3">Muscle</tissue>
    </source>
</reference>
<feature type="non-terminal residue" evidence="3">
    <location>
        <position position="1"/>
    </location>
</feature>
<keyword evidence="4" id="KW-1185">Reference proteome</keyword>
<protein>
    <recommendedName>
        <fullName evidence="2">Zasp-like motif domain-containing protein</fullName>
    </recommendedName>
</protein>
<proteinExistence type="predicted"/>
<sequence>ARGTSASRAGSSGSAPDAPRQRRTRPVPLGGLVQVREPGGEILPKTSPQVPAAHVPLHLPQRSPTVNMEALSIQSQVTGSLQQITQTQQSLTTATQQHQAPVSKQYNSPQALYSPENVQEVLRQQTSPTHVPTLKPTVSPAAADAAKALRKVRQVYH</sequence>
<evidence type="ECO:0000313" key="3">
    <source>
        <dbReference type="EMBL" id="ROT69121.1"/>
    </source>
</evidence>
<dbReference type="Pfam" id="PF15936">
    <property type="entry name" value="DUF4749"/>
    <property type="match status" value="1"/>
</dbReference>
<dbReference type="Proteomes" id="UP000283509">
    <property type="component" value="Unassembled WGS sequence"/>
</dbReference>
<feature type="region of interest" description="Disordered" evidence="1">
    <location>
        <begin position="1"/>
        <end position="63"/>
    </location>
</feature>
<evidence type="ECO:0000259" key="2">
    <source>
        <dbReference type="SMART" id="SM00735"/>
    </source>
</evidence>
<reference evidence="3 4" key="1">
    <citation type="submission" date="2018-04" db="EMBL/GenBank/DDBJ databases">
        <authorList>
            <person name="Zhang X."/>
            <person name="Yuan J."/>
            <person name="Li F."/>
            <person name="Xiang J."/>
        </authorList>
    </citation>
    <scope>NUCLEOTIDE SEQUENCE [LARGE SCALE GENOMIC DNA]</scope>
    <source>
        <tissue evidence="3">Muscle</tissue>
    </source>
</reference>
<feature type="compositionally biased region" description="Low complexity" evidence="1">
    <location>
        <begin position="84"/>
        <end position="99"/>
    </location>
</feature>
<evidence type="ECO:0000313" key="4">
    <source>
        <dbReference type="Proteomes" id="UP000283509"/>
    </source>
</evidence>
<gene>
    <name evidence="3" type="ORF">C7M84_012708</name>
</gene>
<dbReference type="InterPro" id="IPR031847">
    <property type="entry name" value="PDLI1-4/Zasp-like_mid"/>
</dbReference>
<feature type="domain" description="Zasp-like motif" evidence="2">
    <location>
        <begin position="100"/>
        <end position="125"/>
    </location>
</feature>
<name>A0A423SY47_PENVA</name>
<evidence type="ECO:0000256" key="1">
    <source>
        <dbReference type="SAM" id="MobiDB-lite"/>
    </source>
</evidence>
<feature type="region of interest" description="Disordered" evidence="1">
    <location>
        <begin position="84"/>
        <end position="110"/>
    </location>
</feature>
<dbReference type="EMBL" id="QCYY01002601">
    <property type="protein sequence ID" value="ROT69121.1"/>
    <property type="molecule type" value="Genomic_DNA"/>
</dbReference>
<dbReference type="AlphaFoldDB" id="A0A423SY47"/>
<feature type="compositionally biased region" description="Polar residues" evidence="1">
    <location>
        <begin position="100"/>
        <end position="110"/>
    </location>
</feature>
<dbReference type="InterPro" id="IPR006643">
    <property type="entry name" value="Zasp-like_motif"/>
</dbReference>
<organism evidence="3 4">
    <name type="scientific">Penaeus vannamei</name>
    <name type="common">Whiteleg shrimp</name>
    <name type="synonym">Litopenaeus vannamei</name>
    <dbReference type="NCBI Taxonomy" id="6689"/>
    <lineage>
        <taxon>Eukaryota</taxon>
        <taxon>Metazoa</taxon>
        <taxon>Ecdysozoa</taxon>
        <taxon>Arthropoda</taxon>
        <taxon>Crustacea</taxon>
        <taxon>Multicrustacea</taxon>
        <taxon>Malacostraca</taxon>
        <taxon>Eumalacostraca</taxon>
        <taxon>Eucarida</taxon>
        <taxon>Decapoda</taxon>
        <taxon>Dendrobranchiata</taxon>
        <taxon>Penaeoidea</taxon>
        <taxon>Penaeidae</taxon>
        <taxon>Penaeus</taxon>
    </lineage>
</organism>
<accession>A0A423SY47</accession>
<comment type="caution">
    <text evidence="3">The sequence shown here is derived from an EMBL/GenBank/DDBJ whole genome shotgun (WGS) entry which is preliminary data.</text>
</comment>
<feature type="compositionally biased region" description="Low complexity" evidence="1">
    <location>
        <begin position="1"/>
        <end position="18"/>
    </location>
</feature>